<comment type="similarity">
    <text evidence="6">Belongs to the endonuclease V family.</text>
</comment>
<dbReference type="CDD" id="cd06559">
    <property type="entry name" value="Endonuclease_V"/>
    <property type="match status" value="1"/>
</dbReference>
<evidence type="ECO:0000256" key="4">
    <source>
        <dbReference type="ARBA" id="ARBA00022759"/>
    </source>
</evidence>
<dbReference type="GO" id="GO:0003727">
    <property type="term" value="F:single-stranded RNA binding"/>
    <property type="evidence" value="ECO:0007669"/>
    <property type="project" value="TreeGrafter"/>
</dbReference>
<keyword evidence="6" id="KW-0460">Magnesium</keyword>
<keyword evidence="4 6" id="KW-0255">Endonuclease</keyword>
<keyword evidence="2 6" id="KW-0963">Cytoplasm</keyword>
<dbReference type="InterPro" id="IPR007581">
    <property type="entry name" value="Endonuclease-V"/>
</dbReference>
<evidence type="ECO:0000313" key="7">
    <source>
        <dbReference type="EMBL" id="MBB6168003.1"/>
    </source>
</evidence>
<dbReference type="PANTHER" id="PTHR28511:SF1">
    <property type="entry name" value="ENDONUCLEASE V"/>
    <property type="match status" value="1"/>
</dbReference>
<reference evidence="7 8" key="1">
    <citation type="submission" date="2020-08" db="EMBL/GenBank/DDBJ databases">
        <title>Genomic Encyclopedia of Type Strains, Phase IV (KMG-IV): sequencing the most valuable type-strain genomes for metagenomic binning, comparative biology and taxonomic classification.</title>
        <authorList>
            <person name="Goeker M."/>
        </authorList>
    </citation>
    <scope>NUCLEOTIDE SEQUENCE [LARGE SCALE GENOMIC DNA]</scope>
    <source>
        <strain evidence="7 8">DSM 101465</strain>
    </source>
</reference>
<keyword evidence="6" id="KW-0234">DNA repair</keyword>
<evidence type="ECO:0000313" key="8">
    <source>
        <dbReference type="Proteomes" id="UP000588017"/>
    </source>
</evidence>
<accession>A0A841KF06</accession>
<dbReference type="GO" id="GO:0005737">
    <property type="term" value="C:cytoplasm"/>
    <property type="evidence" value="ECO:0007669"/>
    <property type="project" value="UniProtKB-SubCell"/>
</dbReference>
<dbReference type="Gene3D" id="3.30.2170.10">
    <property type="entry name" value="archaeoglobus fulgidus dsm 4304 superfamily"/>
    <property type="match status" value="1"/>
</dbReference>
<evidence type="ECO:0000256" key="5">
    <source>
        <dbReference type="ARBA" id="ARBA00022801"/>
    </source>
</evidence>
<protein>
    <recommendedName>
        <fullName evidence="6">Endonuclease V</fullName>
        <ecNumber evidence="6">3.1.21.7</ecNumber>
    </recommendedName>
    <alternativeName>
        <fullName evidence="6">Deoxyinosine 3'endonuclease</fullName>
    </alternativeName>
    <alternativeName>
        <fullName evidence="6">Deoxyribonuclease V</fullName>
        <shortName evidence="6">DNase V</shortName>
    </alternativeName>
</protein>
<feature type="binding site" evidence="6">
    <location>
        <position position="111"/>
    </location>
    <ligand>
        <name>Mg(2+)</name>
        <dbReference type="ChEBI" id="CHEBI:18420"/>
    </ligand>
</feature>
<dbReference type="GO" id="GO:0016891">
    <property type="term" value="F:RNA endonuclease activity producing 5'-phosphomonoesters, hydrolytic mechanism"/>
    <property type="evidence" value="ECO:0007669"/>
    <property type="project" value="TreeGrafter"/>
</dbReference>
<evidence type="ECO:0000256" key="1">
    <source>
        <dbReference type="ARBA" id="ARBA00004496"/>
    </source>
</evidence>
<dbReference type="EMBL" id="JACHEH010000003">
    <property type="protein sequence ID" value="MBB6168003.1"/>
    <property type="molecule type" value="Genomic_DNA"/>
</dbReference>
<comment type="catalytic activity">
    <reaction evidence="6">
        <text>Endonucleolytic cleavage at apurinic or apyrimidinic sites to products with a 5'-phosphate.</text>
        <dbReference type="EC" id="3.1.21.7"/>
    </reaction>
</comment>
<comment type="cofactor">
    <cofactor evidence="6">
        <name>Mg(2+)</name>
        <dbReference type="ChEBI" id="CHEBI:18420"/>
    </cofactor>
</comment>
<proteinExistence type="inferred from homology"/>
<organism evidence="7 8">
    <name type="scientific">Chelatococcus composti</name>
    <dbReference type="NCBI Taxonomy" id="1743235"/>
    <lineage>
        <taxon>Bacteria</taxon>
        <taxon>Pseudomonadati</taxon>
        <taxon>Pseudomonadota</taxon>
        <taxon>Alphaproteobacteria</taxon>
        <taxon>Hyphomicrobiales</taxon>
        <taxon>Chelatococcaceae</taxon>
        <taxon>Chelatococcus</taxon>
    </lineage>
</organism>
<comment type="function">
    <text evidence="6">DNA repair enzyme involved in the repair of deaminated bases. Selectively cleaves double-stranded DNA at the second phosphodiester bond 3' to a deoxyinosine leaving behind the intact lesion on the nicked DNA.</text>
</comment>
<keyword evidence="5 6" id="KW-0378">Hydrolase</keyword>
<feature type="site" description="Interaction with target DNA" evidence="6">
    <location>
        <position position="81"/>
    </location>
</feature>
<evidence type="ECO:0000256" key="3">
    <source>
        <dbReference type="ARBA" id="ARBA00022722"/>
    </source>
</evidence>
<dbReference type="GO" id="GO:0000287">
    <property type="term" value="F:magnesium ion binding"/>
    <property type="evidence" value="ECO:0007669"/>
    <property type="project" value="UniProtKB-UniRule"/>
</dbReference>
<dbReference type="HAMAP" id="MF_00801">
    <property type="entry name" value="Endonuclease_5"/>
    <property type="match status" value="1"/>
</dbReference>
<keyword evidence="6" id="KW-0227">DNA damage</keyword>
<evidence type="ECO:0000256" key="6">
    <source>
        <dbReference type="HAMAP-Rule" id="MF_00801"/>
    </source>
</evidence>
<dbReference type="RefSeq" id="WP_183334028.1">
    <property type="nucleotide sequence ID" value="NZ_BMHX01000003.1"/>
</dbReference>
<evidence type="ECO:0000256" key="2">
    <source>
        <dbReference type="ARBA" id="ARBA00022490"/>
    </source>
</evidence>
<keyword evidence="6" id="KW-0479">Metal-binding</keyword>
<comment type="subcellular location">
    <subcellularLocation>
        <location evidence="1 6">Cytoplasm</location>
    </subcellularLocation>
</comment>
<dbReference type="GO" id="GO:0006281">
    <property type="term" value="P:DNA repair"/>
    <property type="evidence" value="ECO:0007669"/>
    <property type="project" value="UniProtKB-UniRule"/>
</dbReference>
<name>A0A841KF06_9HYPH</name>
<dbReference type="Proteomes" id="UP000588017">
    <property type="component" value="Unassembled WGS sequence"/>
</dbReference>
<dbReference type="AlphaFoldDB" id="A0A841KF06"/>
<comment type="caution">
    <text evidence="7">The sequence shown here is derived from an EMBL/GenBank/DDBJ whole genome shotgun (WGS) entry which is preliminary data.</text>
</comment>
<dbReference type="NCBIfam" id="NF008629">
    <property type="entry name" value="PRK11617.1"/>
    <property type="match status" value="1"/>
</dbReference>
<dbReference type="GO" id="GO:0043737">
    <property type="term" value="F:deoxyribonuclease V activity"/>
    <property type="evidence" value="ECO:0007669"/>
    <property type="project" value="UniProtKB-UniRule"/>
</dbReference>
<dbReference type="EC" id="3.1.21.7" evidence="6"/>
<feature type="binding site" evidence="6">
    <location>
        <position position="45"/>
    </location>
    <ligand>
        <name>Mg(2+)</name>
        <dbReference type="ChEBI" id="CHEBI:18420"/>
    </ligand>
</feature>
<sequence>MQLHPRHAWTVTPREAVSLQHDLRGEIDTARTLPLAEVRLVAGVDVSVKNGMSRAAVVVTRLPDFAIVETVLATRPTPFPYVPGLLSFREGPVLEEAFSRLASAPDVFIFDGMGIAHPRRIGIASHMGLWLEKPTIGCGKTLLVGQFGPLGPEKGATAPLVDKGETIGVALRTRERVSPVFISPGHRIDLASAVAVTLAATTRFRLPEPIRFAHAAAGTL</sequence>
<dbReference type="PANTHER" id="PTHR28511">
    <property type="entry name" value="ENDONUCLEASE V"/>
    <property type="match status" value="1"/>
</dbReference>
<keyword evidence="8" id="KW-1185">Reference proteome</keyword>
<gene>
    <name evidence="6" type="primary">nfi</name>
    <name evidence="7" type="ORF">HNQ73_001626</name>
</gene>
<dbReference type="Pfam" id="PF04493">
    <property type="entry name" value="Endonuclease_5"/>
    <property type="match status" value="1"/>
</dbReference>
<keyword evidence="3 6" id="KW-0540">Nuclease</keyword>